<protein>
    <submittedName>
        <fullName evidence="2">Uncharacterized protein</fullName>
    </submittedName>
</protein>
<name>A0AAD5TJ48_9FUNG</name>
<proteinExistence type="predicted"/>
<organism evidence="2 3">
    <name type="scientific">Geranomyces variabilis</name>
    <dbReference type="NCBI Taxonomy" id="109894"/>
    <lineage>
        <taxon>Eukaryota</taxon>
        <taxon>Fungi</taxon>
        <taxon>Fungi incertae sedis</taxon>
        <taxon>Chytridiomycota</taxon>
        <taxon>Chytridiomycota incertae sedis</taxon>
        <taxon>Chytridiomycetes</taxon>
        <taxon>Spizellomycetales</taxon>
        <taxon>Powellomycetaceae</taxon>
        <taxon>Geranomyces</taxon>
    </lineage>
</organism>
<dbReference type="Proteomes" id="UP001212152">
    <property type="component" value="Unassembled WGS sequence"/>
</dbReference>
<feature type="compositionally biased region" description="Polar residues" evidence="1">
    <location>
        <begin position="326"/>
        <end position="344"/>
    </location>
</feature>
<comment type="caution">
    <text evidence="2">The sequence shown here is derived from an EMBL/GenBank/DDBJ whole genome shotgun (WGS) entry which is preliminary data.</text>
</comment>
<feature type="region of interest" description="Disordered" evidence="1">
    <location>
        <begin position="325"/>
        <end position="344"/>
    </location>
</feature>
<dbReference type="AlphaFoldDB" id="A0AAD5TJ48"/>
<evidence type="ECO:0000313" key="3">
    <source>
        <dbReference type="Proteomes" id="UP001212152"/>
    </source>
</evidence>
<evidence type="ECO:0000256" key="1">
    <source>
        <dbReference type="SAM" id="MobiDB-lite"/>
    </source>
</evidence>
<dbReference type="EMBL" id="JADGJQ010000074">
    <property type="protein sequence ID" value="KAJ3172863.1"/>
    <property type="molecule type" value="Genomic_DNA"/>
</dbReference>
<evidence type="ECO:0000313" key="2">
    <source>
        <dbReference type="EMBL" id="KAJ3172863.1"/>
    </source>
</evidence>
<sequence length="344" mass="38878">MPRTDYAPTIPSTCASLIVELLFDEIMLNLNTALFLKLCLLSATLKNAAYSRLRRPLMLAQAAWVKAHLTNVPASGRYHNSFALEAANPYVDLDPILMAKLTDYEETTIITFMKKWSERIDQGLTDVDITARSKRSFLCKATHGRLLRTPKGEDRCWLMKNVFFARLDEAAAQGHQRTARCKYAALMVGATGNVMVCLAAKTKKYMNGCSFQQGGDQRYHDSIYYGASGDGQPLQIAPCNWKLVTLHRDLGWWHRAATVERSRVQQKWRLSEYIHRHFILHLSFVEPGFMKRLMSEALGIDDASRTRLLETIQGIKDQRLEYGHASRQNGGTIGSFNRNSSSGP</sequence>
<gene>
    <name evidence="2" type="ORF">HDU87_007790</name>
</gene>
<accession>A0AAD5TJ48</accession>
<reference evidence="2" key="1">
    <citation type="submission" date="2020-05" db="EMBL/GenBank/DDBJ databases">
        <title>Phylogenomic resolution of chytrid fungi.</title>
        <authorList>
            <person name="Stajich J.E."/>
            <person name="Amses K."/>
            <person name="Simmons R."/>
            <person name="Seto K."/>
            <person name="Myers J."/>
            <person name="Bonds A."/>
            <person name="Quandt C.A."/>
            <person name="Barry K."/>
            <person name="Liu P."/>
            <person name="Grigoriev I."/>
            <person name="Longcore J.E."/>
            <person name="James T.Y."/>
        </authorList>
    </citation>
    <scope>NUCLEOTIDE SEQUENCE</scope>
    <source>
        <strain evidence="2">JEL0379</strain>
    </source>
</reference>
<keyword evidence="3" id="KW-1185">Reference proteome</keyword>